<evidence type="ECO:0000313" key="9">
    <source>
        <dbReference type="EMBL" id="VFS44398.1"/>
    </source>
</evidence>
<evidence type="ECO:0000256" key="6">
    <source>
        <dbReference type="RuleBase" id="RU003968"/>
    </source>
</evidence>
<evidence type="ECO:0000256" key="5">
    <source>
        <dbReference type="PIRSR" id="PIRSR000137-2"/>
    </source>
</evidence>
<keyword evidence="9" id="KW-0560">Oxidoreductase</keyword>
<feature type="domain" description="Glucose-methanol-choline oxidoreductase N-terminal" evidence="7">
    <location>
        <begin position="86"/>
        <end position="109"/>
    </location>
</feature>
<dbReference type="EMBL" id="CAADIW010000073">
    <property type="protein sequence ID" value="VFS44398.1"/>
    <property type="molecule type" value="Genomic_DNA"/>
</dbReference>
<dbReference type="GO" id="GO:0050660">
    <property type="term" value="F:flavin adenine dinucleotide binding"/>
    <property type="evidence" value="ECO:0007669"/>
    <property type="project" value="InterPro"/>
</dbReference>
<protein>
    <submittedName>
        <fullName evidence="9">Glucose-methanol-choline oxidoreductase</fullName>
        <ecNumber evidence="9">1.1.99.1</ecNumber>
    </submittedName>
</protein>
<evidence type="ECO:0000259" key="8">
    <source>
        <dbReference type="PROSITE" id="PS00624"/>
    </source>
</evidence>
<dbReference type="SUPFAM" id="SSF54373">
    <property type="entry name" value="FAD-linked reductases, C-terminal domain"/>
    <property type="match status" value="1"/>
</dbReference>
<keyword evidence="3 6" id="KW-0285">Flavoprotein</keyword>
<dbReference type="PIRSF" id="PIRSF000137">
    <property type="entry name" value="Alcohol_oxidase"/>
    <property type="match status" value="1"/>
</dbReference>
<evidence type="ECO:0000313" key="10">
    <source>
        <dbReference type="Proteomes" id="UP000351155"/>
    </source>
</evidence>
<gene>
    <name evidence="9" type="primary">betA_2</name>
    <name evidence="9" type="ORF">NCTC12126_05700</name>
</gene>
<dbReference type="Pfam" id="PF00732">
    <property type="entry name" value="GMC_oxred_N"/>
    <property type="match status" value="1"/>
</dbReference>
<evidence type="ECO:0000256" key="3">
    <source>
        <dbReference type="ARBA" id="ARBA00022630"/>
    </source>
</evidence>
<evidence type="ECO:0000256" key="1">
    <source>
        <dbReference type="ARBA" id="ARBA00001974"/>
    </source>
</evidence>
<dbReference type="InterPro" id="IPR012132">
    <property type="entry name" value="GMC_OxRdtase"/>
</dbReference>
<dbReference type="Pfam" id="PF05199">
    <property type="entry name" value="GMC_oxred_C"/>
    <property type="match status" value="1"/>
</dbReference>
<keyword evidence="4 5" id="KW-0274">FAD</keyword>
<comment type="similarity">
    <text evidence="2 6">Belongs to the GMC oxidoreductase family.</text>
</comment>
<evidence type="ECO:0000259" key="7">
    <source>
        <dbReference type="PROSITE" id="PS00623"/>
    </source>
</evidence>
<evidence type="ECO:0000256" key="2">
    <source>
        <dbReference type="ARBA" id="ARBA00010790"/>
    </source>
</evidence>
<dbReference type="InterPro" id="IPR007867">
    <property type="entry name" value="GMC_OxRtase_C"/>
</dbReference>
<name>A0A484Z7N5_9ENTR</name>
<comment type="cofactor">
    <cofactor evidence="1 5">
        <name>FAD</name>
        <dbReference type="ChEBI" id="CHEBI:57692"/>
    </cofactor>
</comment>
<feature type="binding site" evidence="5">
    <location>
        <position position="88"/>
    </location>
    <ligand>
        <name>FAD</name>
        <dbReference type="ChEBI" id="CHEBI:57692"/>
    </ligand>
</feature>
<dbReference type="SUPFAM" id="SSF51905">
    <property type="entry name" value="FAD/NAD(P)-binding domain"/>
    <property type="match status" value="1"/>
</dbReference>
<dbReference type="AlphaFoldDB" id="A0A484Z7N5"/>
<dbReference type="PROSITE" id="PS00623">
    <property type="entry name" value="GMC_OXRED_1"/>
    <property type="match status" value="1"/>
</dbReference>
<reference evidence="9 10" key="1">
    <citation type="submission" date="2019-03" db="EMBL/GenBank/DDBJ databases">
        <authorList>
            <consortium name="Pathogen Informatics"/>
        </authorList>
    </citation>
    <scope>NUCLEOTIDE SEQUENCE [LARGE SCALE GENOMIC DNA]</scope>
    <source>
        <strain evidence="9 10">NCTC12126</strain>
    </source>
</reference>
<sequence length="513" mass="54755">MSATTAGINDVWDVIVVGGGSGGAVVAARLSENPDRRVLLLEAGPAFAPDEYPPELSMSHSVGGGDYIWERGTATGTDHTAEHLRARVLGGGSAINAGAFVRAPRSDFDRWVKRGLTDWSFDKVLPWFKALESADYGNDDWHGRHGPVPVRLPTLASLSPASQAFYHACRAHGFAEIADVNGPHQHGIALYPLNVVNGVRQNTGMVYLNAQVRARPNLEIAGMAVVDKVLLNKGRVEGVQLAEGNRLFADTVFLCAGAAGTPAILLRSGVGPGSDLRQLDIPVCQDLPVGLNLQEQPVNGIMLGTLPPQSDSPPIGATLWTRSTLAEPGELDVYISNNHFVDPALFPQGSGFQLFYTVSRPWSRGTLTLTSRNPLLKPNIDLNLLDDERDVARMLEALELSRALVEETPLRELVTGEFPGVKGGKLAVTKSQKVKEQYATVKSNLHLSATAPMGLESDPQAVVDQQGRVLGTQGLYVADASIFPDVPSQATNPDVIMAAEYIASRFAASASGP</sequence>
<dbReference type="EC" id="1.1.99.1" evidence="9"/>
<dbReference type="InterPro" id="IPR036188">
    <property type="entry name" value="FAD/NAD-bd_sf"/>
</dbReference>
<dbReference type="PROSITE" id="PS00624">
    <property type="entry name" value="GMC_OXRED_2"/>
    <property type="match status" value="1"/>
</dbReference>
<dbReference type="Gene3D" id="3.30.410.40">
    <property type="match status" value="1"/>
</dbReference>
<dbReference type="GO" id="GO:0008812">
    <property type="term" value="F:choline dehydrogenase activity"/>
    <property type="evidence" value="ECO:0007669"/>
    <property type="project" value="UniProtKB-EC"/>
</dbReference>
<organism evidence="9 10">
    <name type="scientific">Enterobacter cancerogenus</name>
    <dbReference type="NCBI Taxonomy" id="69218"/>
    <lineage>
        <taxon>Bacteria</taxon>
        <taxon>Pseudomonadati</taxon>
        <taxon>Pseudomonadota</taxon>
        <taxon>Gammaproteobacteria</taxon>
        <taxon>Enterobacterales</taxon>
        <taxon>Enterobacteriaceae</taxon>
        <taxon>Enterobacter</taxon>
        <taxon>Enterobacter cloacae complex</taxon>
    </lineage>
</organism>
<feature type="binding site" evidence="5">
    <location>
        <position position="226"/>
    </location>
    <ligand>
        <name>FAD</name>
        <dbReference type="ChEBI" id="CHEBI:57692"/>
    </ligand>
</feature>
<feature type="domain" description="Glucose-methanol-choline oxidoreductase N-terminal" evidence="8">
    <location>
        <begin position="257"/>
        <end position="271"/>
    </location>
</feature>
<proteinExistence type="inferred from homology"/>
<dbReference type="PANTHER" id="PTHR11552:SF147">
    <property type="entry name" value="CHOLINE DEHYDROGENASE, MITOCHONDRIAL"/>
    <property type="match status" value="1"/>
</dbReference>
<evidence type="ECO:0000256" key="4">
    <source>
        <dbReference type="ARBA" id="ARBA00022827"/>
    </source>
</evidence>
<dbReference type="Gene3D" id="3.50.50.60">
    <property type="entry name" value="FAD/NAD(P)-binding domain"/>
    <property type="match status" value="1"/>
</dbReference>
<dbReference type="InterPro" id="IPR000172">
    <property type="entry name" value="GMC_OxRdtase_N"/>
</dbReference>
<accession>A0A484Z7N5</accession>
<dbReference type="Proteomes" id="UP000351155">
    <property type="component" value="Unassembled WGS sequence"/>
</dbReference>
<dbReference type="GO" id="GO:0016020">
    <property type="term" value="C:membrane"/>
    <property type="evidence" value="ECO:0007669"/>
    <property type="project" value="TreeGrafter"/>
</dbReference>
<dbReference type="PANTHER" id="PTHR11552">
    <property type="entry name" value="GLUCOSE-METHANOL-CHOLINE GMC OXIDOREDUCTASE"/>
    <property type="match status" value="1"/>
</dbReference>
<dbReference type="GO" id="GO:0019285">
    <property type="term" value="P:glycine betaine biosynthetic process from choline"/>
    <property type="evidence" value="ECO:0007669"/>
    <property type="project" value="TreeGrafter"/>
</dbReference>